<dbReference type="EMBL" id="WUAV01000006">
    <property type="protein sequence ID" value="KAF1746149.1"/>
    <property type="molecule type" value="Genomic_DNA"/>
</dbReference>
<comment type="catalytic activity">
    <reaction evidence="6">
        <text>L-threonyl-[protein] + ATP = O-phospho-L-threonyl-[protein] + ADP + H(+)</text>
        <dbReference type="Rhea" id="RHEA:46608"/>
        <dbReference type="Rhea" id="RHEA-COMP:11060"/>
        <dbReference type="Rhea" id="RHEA-COMP:11605"/>
        <dbReference type="ChEBI" id="CHEBI:15378"/>
        <dbReference type="ChEBI" id="CHEBI:30013"/>
        <dbReference type="ChEBI" id="CHEBI:30616"/>
        <dbReference type="ChEBI" id="CHEBI:61977"/>
        <dbReference type="ChEBI" id="CHEBI:456216"/>
        <dbReference type="EC" id="2.7.11.1"/>
    </reaction>
</comment>
<evidence type="ECO:0000256" key="1">
    <source>
        <dbReference type="ARBA" id="ARBA00022527"/>
    </source>
</evidence>
<organism evidence="12 13">
    <name type="scientific">Caenorhabditis remanei</name>
    <name type="common">Caenorhabditis vulgaris</name>
    <dbReference type="NCBI Taxonomy" id="31234"/>
    <lineage>
        <taxon>Eukaryota</taxon>
        <taxon>Metazoa</taxon>
        <taxon>Ecdysozoa</taxon>
        <taxon>Nematoda</taxon>
        <taxon>Chromadorea</taxon>
        <taxon>Rhabditida</taxon>
        <taxon>Rhabditina</taxon>
        <taxon>Rhabditomorpha</taxon>
        <taxon>Rhabditoidea</taxon>
        <taxon>Rhabditidae</taxon>
        <taxon>Peloderinae</taxon>
        <taxon>Caenorhabditis</taxon>
    </lineage>
</organism>
<dbReference type="GeneID" id="78777486"/>
<accession>A0A6A5FUJ8</accession>
<dbReference type="InterPro" id="IPR030616">
    <property type="entry name" value="Aur-like"/>
</dbReference>
<keyword evidence="2" id="KW-0808">Transferase</keyword>
<feature type="cross-link" description="Glycyl lysine isopeptide (Lys-Gly) (interchain with G-Cter in SUMO2)" evidence="10">
    <location>
        <position position="22"/>
    </location>
</feature>
<dbReference type="RefSeq" id="XP_053578493.1">
    <property type="nucleotide sequence ID" value="XM_053734927.1"/>
</dbReference>
<dbReference type="InterPro" id="IPR000719">
    <property type="entry name" value="Prot_kinase_dom"/>
</dbReference>
<dbReference type="SUPFAM" id="SSF56112">
    <property type="entry name" value="Protein kinase-like (PK-like)"/>
    <property type="match status" value="1"/>
</dbReference>
<sequence>MTAVWRGLQYCHQQEVVHRDVKPEIVLMSGYDSIKQADFRMSTNLKPKTFCGIIGYLAPEILTGQSYTSSVNIYASGIMFHEMIHGDIDQFINCSLDDKSSKSSYQPPKTISKDLGDLLQNLTAASAKKLPTALEIGERCRRRSNRLGIPNIGEDM</sequence>
<evidence type="ECO:0000256" key="7">
    <source>
        <dbReference type="ARBA" id="ARBA00048679"/>
    </source>
</evidence>
<evidence type="ECO:0000256" key="4">
    <source>
        <dbReference type="ARBA" id="ARBA00022777"/>
    </source>
</evidence>
<evidence type="ECO:0000256" key="10">
    <source>
        <dbReference type="PIRSR" id="PIRSR630616-3"/>
    </source>
</evidence>
<dbReference type="GO" id="GO:0005524">
    <property type="term" value="F:ATP binding"/>
    <property type="evidence" value="ECO:0007669"/>
    <property type="project" value="UniProtKB-KW"/>
</dbReference>
<evidence type="ECO:0000313" key="13">
    <source>
        <dbReference type="Proteomes" id="UP000483820"/>
    </source>
</evidence>
<evidence type="ECO:0000256" key="5">
    <source>
        <dbReference type="ARBA" id="ARBA00022840"/>
    </source>
</evidence>
<dbReference type="KEGG" id="crq:GCK72_022602"/>
<gene>
    <name evidence="12" type="ORF">GCK72_022602</name>
</gene>
<dbReference type="GO" id="GO:0004674">
    <property type="term" value="F:protein serine/threonine kinase activity"/>
    <property type="evidence" value="ECO:0007669"/>
    <property type="project" value="UniProtKB-KW"/>
</dbReference>
<dbReference type="CTD" id="78777486"/>
<keyword evidence="5 9" id="KW-0067">ATP-binding</keyword>
<reference evidence="12 13" key="1">
    <citation type="submission" date="2019-12" db="EMBL/GenBank/DDBJ databases">
        <title>Chromosome-level assembly of the Caenorhabditis remanei genome.</title>
        <authorList>
            <person name="Teterina A.A."/>
            <person name="Willis J.H."/>
            <person name="Phillips P.C."/>
        </authorList>
    </citation>
    <scope>NUCLEOTIDE SEQUENCE [LARGE SCALE GENOMIC DNA]</scope>
    <source>
        <strain evidence="12 13">PX506</strain>
        <tissue evidence="12">Whole organism</tissue>
    </source>
</reference>
<feature type="binding site" evidence="9">
    <location>
        <position position="38"/>
    </location>
    <ligand>
        <name>ATP</name>
        <dbReference type="ChEBI" id="CHEBI:30616"/>
    </ligand>
</feature>
<dbReference type="SMART" id="SM00220">
    <property type="entry name" value="S_TKc"/>
    <property type="match status" value="1"/>
</dbReference>
<name>A0A6A5FUJ8_CAERE</name>
<evidence type="ECO:0000313" key="12">
    <source>
        <dbReference type="EMBL" id="KAF1746149.1"/>
    </source>
</evidence>
<dbReference type="AlphaFoldDB" id="A0A6A5FUJ8"/>
<proteinExistence type="predicted"/>
<dbReference type="Proteomes" id="UP000483820">
    <property type="component" value="Chromosome X"/>
</dbReference>
<dbReference type="Pfam" id="PF00069">
    <property type="entry name" value="Pkinase"/>
    <property type="match status" value="1"/>
</dbReference>
<keyword evidence="4" id="KW-0418">Kinase</keyword>
<evidence type="ECO:0000256" key="2">
    <source>
        <dbReference type="ARBA" id="ARBA00022679"/>
    </source>
</evidence>
<dbReference type="PANTHER" id="PTHR24350">
    <property type="entry name" value="SERINE/THREONINE-PROTEIN KINASE IAL-RELATED"/>
    <property type="match status" value="1"/>
</dbReference>
<comment type="catalytic activity">
    <reaction evidence="7">
        <text>L-seryl-[protein] + ATP = O-phospho-L-seryl-[protein] + ADP + H(+)</text>
        <dbReference type="Rhea" id="RHEA:17989"/>
        <dbReference type="Rhea" id="RHEA-COMP:9863"/>
        <dbReference type="Rhea" id="RHEA-COMP:11604"/>
        <dbReference type="ChEBI" id="CHEBI:15378"/>
        <dbReference type="ChEBI" id="CHEBI:29999"/>
        <dbReference type="ChEBI" id="CHEBI:30616"/>
        <dbReference type="ChEBI" id="CHEBI:83421"/>
        <dbReference type="ChEBI" id="CHEBI:456216"/>
        <dbReference type="EC" id="2.7.11.1"/>
    </reaction>
</comment>
<feature type="active site" description="Proton acceptor" evidence="8">
    <location>
        <position position="20"/>
    </location>
</feature>
<feature type="domain" description="Protein kinase" evidence="11">
    <location>
        <begin position="1"/>
        <end position="147"/>
    </location>
</feature>
<evidence type="ECO:0000256" key="6">
    <source>
        <dbReference type="ARBA" id="ARBA00047899"/>
    </source>
</evidence>
<evidence type="ECO:0000256" key="9">
    <source>
        <dbReference type="PIRSR" id="PIRSR630616-2"/>
    </source>
</evidence>
<dbReference type="InterPro" id="IPR011009">
    <property type="entry name" value="Kinase-like_dom_sf"/>
</dbReference>
<dbReference type="Gene3D" id="1.10.510.10">
    <property type="entry name" value="Transferase(Phosphotransferase) domain 1"/>
    <property type="match status" value="1"/>
</dbReference>
<keyword evidence="1" id="KW-0723">Serine/threonine-protein kinase</keyword>
<evidence type="ECO:0000259" key="11">
    <source>
        <dbReference type="PROSITE" id="PS50011"/>
    </source>
</evidence>
<dbReference type="PROSITE" id="PS50011">
    <property type="entry name" value="PROTEIN_KINASE_DOM"/>
    <property type="match status" value="1"/>
</dbReference>
<evidence type="ECO:0000256" key="8">
    <source>
        <dbReference type="PIRSR" id="PIRSR630616-1"/>
    </source>
</evidence>
<evidence type="ECO:0000256" key="3">
    <source>
        <dbReference type="ARBA" id="ARBA00022741"/>
    </source>
</evidence>
<comment type="caution">
    <text evidence="12">The sequence shown here is derived from an EMBL/GenBank/DDBJ whole genome shotgun (WGS) entry which is preliminary data.</text>
</comment>
<keyword evidence="3 9" id="KW-0547">Nucleotide-binding</keyword>
<protein>
    <recommendedName>
        <fullName evidence="11">Protein kinase domain-containing protein</fullName>
    </recommendedName>
</protein>